<dbReference type="Pfam" id="PF07470">
    <property type="entry name" value="Glyco_hydro_88"/>
    <property type="match status" value="1"/>
</dbReference>
<comment type="similarity">
    <text evidence="2">Belongs to the glycosyl hydrolase 88 family.</text>
</comment>
<dbReference type="Proteomes" id="UP000297031">
    <property type="component" value="Chromosome"/>
</dbReference>
<dbReference type="PANTHER" id="PTHR36845:SF1">
    <property type="entry name" value="HYDROLASE, PUTATIVE (AFU_ORTHOLOGUE AFUA_7G05090)-RELATED"/>
    <property type="match status" value="1"/>
</dbReference>
<dbReference type="InterPro" id="IPR010905">
    <property type="entry name" value="Glyco_hydro_88"/>
</dbReference>
<protein>
    <submittedName>
        <fullName evidence="5">Glucuronyl hydrolase</fullName>
    </submittedName>
</protein>
<evidence type="ECO:0000256" key="3">
    <source>
        <dbReference type="PIRSR" id="PIRSR610905-1"/>
    </source>
</evidence>
<evidence type="ECO:0000313" key="6">
    <source>
        <dbReference type="Proteomes" id="UP000297031"/>
    </source>
</evidence>
<keyword evidence="6" id="KW-1185">Reference proteome</keyword>
<evidence type="ECO:0000256" key="4">
    <source>
        <dbReference type="PIRSR" id="PIRSR610905-2"/>
    </source>
</evidence>
<feature type="binding site" evidence="4">
    <location>
        <position position="234"/>
    </location>
    <ligand>
        <name>substrate</name>
    </ligand>
</feature>
<dbReference type="InterPro" id="IPR012341">
    <property type="entry name" value="6hp_glycosidase-like_sf"/>
</dbReference>
<sequence length="397" mass="44725">MFAFCSCASSGVTASSEPDVDNDLDFCDRHVRASLNDLKNEAGYIDYSMMPRNIAAGDTTWHCRKSSPEEWCSGFWPGVLWYAYEATGDSALLTEADRFTLRLDTIINSRPYDHDIGFLIQCSYGNGYRLTRKPEYKEALVNAADSLATLFNPKAGTLLSWPRNIDMFGGHNTIIDNMINLELLFHAAAEAHRPYLYDIAVKHAETTMKHHFRPDYTSYHVAVYDPESGEFLRGCTHQGLADDSMWARGQAWAIYGYTMVYRETGDTKFLDFAQKVTDVYLDRLPEDKIPYWDFNDPSIPETPRDASAAAIVASALIELSTMVDGEKSVTYLDSAKKMLMSLASDSYRAPDNVPAFLMHSVGNMPAGSEIDYSIIYADYYYIEALNRLKKLETPLLS</sequence>
<dbReference type="EMBL" id="CP039393">
    <property type="protein sequence ID" value="QCD37075.1"/>
    <property type="molecule type" value="Genomic_DNA"/>
</dbReference>
<feature type="binding site" evidence="4">
    <location>
        <position position="236"/>
    </location>
    <ligand>
        <name>substrate</name>
    </ligand>
</feature>
<dbReference type="RefSeq" id="WP_136411333.1">
    <property type="nucleotide sequence ID" value="NZ_CP039393.1"/>
</dbReference>
<gene>
    <name evidence="5" type="ORF">E7746_09515</name>
</gene>
<dbReference type="KEGG" id="mgod:E7746_09515"/>
<feature type="active site" description="Proton donor" evidence="3">
    <location>
        <position position="176"/>
    </location>
</feature>
<evidence type="ECO:0000256" key="2">
    <source>
        <dbReference type="ARBA" id="ARBA00038358"/>
    </source>
</evidence>
<feature type="binding site" evidence="4">
    <location>
        <position position="252"/>
    </location>
    <ligand>
        <name>substrate</name>
    </ligand>
</feature>
<dbReference type="GO" id="GO:0000272">
    <property type="term" value="P:polysaccharide catabolic process"/>
    <property type="evidence" value="ECO:0007669"/>
    <property type="project" value="TreeGrafter"/>
</dbReference>
<dbReference type="SUPFAM" id="SSF48208">
    <property type="entry name" value="Six-hairpin glycosidases"/>
    <property type="match status" value="1"/>
</dbReference>
<name>A0A4P7VS73_9BACT</name>
<organism evidence="5 6">
    <name type="scientific">Muribaculum gordoncarteri</name>
    <dbReference type="NCBI Taxonomy" id="2530390"/>
    <lineage>
        <taxon>Bacteria</taxon>
        <taxon>Pseudomonadati</taxon>
        <taxon>Bacteroidota</taxon>
        <taxon>Bacteroidia</taxon>
        <taxon>Bacteroidales</taxon>
        <taxon>Muribaculaceae</taxon>
        <taxon>Muribaculum</taxon>
    </lineage>
</organism>
<evidence type="ECO:0000313" key="5">
    <source>
        <dbReference type="EMBL" id="QCD37075.1"/>
    </source>
</evidence>
<feature type="active site" description="Nucleophile" evidence="3">
    <location>
        <position position="115"/>
    </location>
</feature>
<keyword evidence="1 5" id="KW-0378">Hydrolase</keyword>
<dbReference type="GO" id="GO:0052757">
    <property type="term" value="F:chondroitin hydrolase activity"/>
    <property type="evidence" value="ECO:0007669"/>
    <property type="project" value="TreeGrafter"/>
</dbReference>
<dbReference type="AlphaFoldDB" id="A0A4P7VS73"/>
<dbReference type="PANTHER" id="PTHR36845">
    <property type="entry name" value="HYDROLASE, PUTATIVE (AFU_ORTHOLOGUE AFUA_7G05090)-RELATED"/>
    <property type="match status" value="1"/>
</dbReference>
<evidence type="ECO:0000256" key="1">
    <source>
        <dbReference type="ARBA" id="ARBA00022801"/>
    </source>
</evidence>
<dbReference type="InterPro" id="IPR052369">
    <property type="entry name" value="UG_Glycosaminoglycan_Hydrolase"/>
</dbReference>
<feature type="binding site" evidence="4">
    <location>
        <position position="115"/>
    </location>
    <ligand>
        <name>substrate</name>
    </ligand>
</feature>
<dbReference type="Gene3D" id="1.50.10.10">
    <property type="match status" value="1"/>
</dbReference>
<reference evidence="5 6" key="1">
    <citation type="submission" date="2019-02" db="EMBL/GenBank/DDBJ databases">
        <title>Isolation and identification of novel species under the genus Muribaculum.</title>
        <authorList>
            <person name="Miyake S."/>
            <person name="Ding Y."/>
            <person name="Low A."/>
            <person name="Soh M."/>
            <person name="Seedorf H."/>
        </authorList>
    </citation>
    <scope>NUCLEOTIDE SEQUENCE [LARGE SCALE GENOMIC DNA]</scope>
    <source>
        <strain evidence="5 6">TLL-A4</strain>
    </source>
</reference>
<feature type="binding site" evidence="4">
    <location>
        <position position="248"/>
    </location>
    <ligand>
        <name>substrate</name>
    </ligand>
</feature>
<dbReference type="OrthoDB" id="428577at2"/>
<dbReference type="InterPro" id="IPR008928">
    <property type="entry name" value="6-hairpin_glycosidase_sf"/>
</dbReference>
<proteinExistence type="inferred from homology"/>
<feature type="binding site" evidence="4">
    <location>
        <position position="176"/>
    </location>
    <ligand>
        <name>substrate</name>
    </ligand>
</feature>
<accession>A0A4P7VS73</accession>